<feature type="non-terminal residue" evidence="1">
    <location>
        <position position="71"/>
    </location>
</feature>
<dbReference type="EMBL" id="JBJKFK010001425">
    <property type="protein sequence ID" value="KAL3313137.1"/>
    <property type="molecule type" value="Genomic_DNA"/>
</dbReference>
<protein>
    <submittedName>
        <fullName evidence="1">Uncharacterized protein</fullName>
    </submittedName>
</protein>
<name>A0ABD2Q1X2_9PLAT</name>
<gene>
    <name evidence="1" type="ORF">Ciccas_008266</name>
</gene>
<sequence>MRRVNILLNHLPGPARESIFAKLKFPSHEEFAAYQELLKCRETYKKELGRLEKTVRSIKLSMVKVVSIFFG</sequence>
<proteinExistence type="predicted"/>
<reference evidence="1 2" key="1">
    <citation type="submission" date="2024-11" db="EMBL/GenBank/DDBJ databases">
        <title>Adaptive evolution of stress response genes in parasites aligns with host niche diversity.</title>
        <authorList>
            <person name="Hahn C."/>
            <person name="Resl P."/>
        </authorList>
    </citation>
    <scope>NUCLEOTIDE SEQUENCE [LARGE SCALE GENOMIC DNA]</scope>
    <source>
        <strain evidence="1">EGGRZ-B1_66</strain>
        <tissue evidence="1">Body</tissue>
    </source>
</reference>
<dbReference type="Proteomes" id="UP001626550">
    <property type="component" value="Unassembled WGS sequence"/>
</dbReference>
<dbReference type="AlphaFoldDB" id="A0ABD2Q1X2"/>
<accession>A0ABD2Q1X2</accession>
<evidence type="ECO:0000313" key="2">
    <source>
        <dbReference type="Proteomes" id="UP001626550"/>
    </source>
</evidence>
<evidence type="ECO:0000313" key="1">
    <source>
        <dbReference type="EMBL" id="KAL3313137.1"/>
    </source>
</evidence>
<organism evidence="1 2">
    <name type="scientific">Cichlidogyrus casuarinus</name>
    <dbReference type="NCBI Taxonomy" id="1844966"/>
    <lineage>
        <taxon>Eukaryota</taxon>
        <taxon>Metazoa</taxon>
        <taxon>Spiralia</taxon>
        <taxon>Lophotrochozoa</taxon>
        <taxon>Platyhelminthes</taxon>
        <taxon>Monogenea</taxon>
        <taxon>Monopisthocotylea</taxon>
        <taxon>Dactylogyridea</taxon>
        <taxon>Ancyrocephalidae</taxon>
        <taxon>Cichlidogyrus</taxon>
    </lineage>
</organism>
<keyword evidence="2" id="KW-1185">Reference proteome</keyword>
<comment type="caution">
    <text evidence="1">The sequence shown here is derived from an EMBL/GenBank/DDBJ whole genome shotgun (WGS) entry which is preliminary data.</text>
</comment>